<dbReference type="InterPro" id="IPR027417">
    <property type="entry name" value="P-loop_NTPase"/>
</dbReference>
<gene>
    <name evidence="2" type="ORF">ACFFR3_48055</name>
</gene>
<dbReference type="SUPFAM" id="SSF47413">
    <property type="entry name" value="lambda repressor-like DNA-binding domains"/>
    <property type="match status" value="1"/>
</dbReference>
<proteinExistence type="predicted"/>
<dbReference type="RefSeq" id="WP_379485364.1">
    <property type="nucleotide sequence ID" value="NZ_JBHMCF010000061.1"/>
</dbReference>
<dbReference type="CDD" id="cd00093">
    <property type="entry name" value="HTH_XRE"/>
    <property type="match status" value="1"/>
</dbReference>
<dbReference type="Pfam" id="PF01381">
    <property type="entry name" value="HTH_3"/>
    <property type="match status" value="1"/>
</dbReference>
<dbReference type="Gene3D" id="3.40.50.300">
    <property type="entry name" value="P-loop containing nucleotide triphosphate hydrolases"/>
    <property type="match status" value="1"/>
</dbReference>
<dbReference type="EMBL" id="JBHMCF010000061">
    <property type="protein sequence ID" value="MFB9477298.1"/>
    <property type="molecule type" value="Genomic_DNA"/>
</dbReference>
<dbReference type="InterPro" id="IPR001387">
    <property type="entry name" value="Cro/C1-type_HTH"/>
</dbReference>
<dbReference type="PANTHER" id="PTHR47691">
    <property type="entry name" value="REGULATOR-RELATED"/>
    <property type="match status" value="1"/>
</dbReference>
<feature type="domain" description="HTH cro/C1-type" evidence="1">
    <location>
        <begin position="25"/>
        <end position="82"/>
    </location>
</feature>
<evidence type="ECO:0000313" key="3">
    <source>
        <dbReference type="Proteomes" id="UP001589568"/>
    </source>
</evidence>
<accession>A0ABV5P3Z4</accession>
<dbReference type="Pfam" id="PF00931">
    <property type="entry name" value="NB-ARC"/>
    <property type="match status" value="1"/>
</dbReference>
<name>A0ABV5P3Z4_9ACTN</name>
<dbReference type="PROSITE" id="PS50943">
    <property type="entry name" value="HTH_CROC1"/>
    <property type="match status" value="1"/>
</dbReference>
<keyword evidence="3" id="KW-1185">Reference proteome</keyword>
<dbReference type="SUPFAM" id="SSF52540">
    <property type="entry name" value="P-loop containing nucleoside triphosphate hydrolases"/>
    <property type="match status" value="1"/>
</dbReference>
<dbReference type="InterPro" id="IPR010982">
    <property type="entry name" value="Lambda_DNA-bd_dom_sf"/>
</dbReference>
<dbReference type="Gene3D" id="1.10.260.40">
    <property type="entry name" value="lambda repressor-like DNA-binding domains"/>
    <property type="match status" value="1"/>
</dbReference>
<comment type="caution">
    <text evidence="2">The sequence shown here is derived from an EMBL/GenBank/DDBJ whole genome shotgun (WGS) entry which is preliminary data.</text>
</comment>
<protein>
    <submittedName>
        <fullName evidence="2">NB-ARC domain-containing protein</fullName>
    </submittedName>
</protein>
<dbReference type="PRINTS" id="PR00364">
    <property type="entry name" value="DISEASERSIST"/>
</dbReference>
<dbReference type="InterPro" id="IPR002182">
    <property type="entry name" value="NB-ARC"/>
</dbReference>
<organism evidence="2 3">
    <name type="scientific">Nonomuraea salmonea</name>
    <dbReference type="NCBI Taxonomy" id="46181"/>
    <lineage>
        <taxon>Bacteria</taxon>
        <taxon>Bacillati</taxon>
        <taxon>Actinomycetota</taxon>
        <taxon>Actinomycetes</taxon>
        <taxon>Streptosporangiales</taxon>
        <taxon>Streptosporangiaceae</taxon>
        <taxon>Nonomuraea</taxon>
    </lineage>
</organism>
<sequence length="430" mass="45535">MYSARCTLPGAAGETGDGHAAGALLRGWRKRALLTQEQLAEKAGLNVRTVRRLESGGLQPRSRSVLLIAQALGLCGEEREQLAAAARGAPAAPADEPAVSPIVPRQLPAGLAALAGREHELTIVENAHRAEPAPVVAIDGMAGTGKTALAVHVAHRLAPGFPDGQLYVDLRGHTPGTAPVEPAEALARMARALGVPRADVPDQLDDRAALYRSVLARRRVLVVLDDAADEDQIQPLLPAGPGCRVIVTSRRRLGGLGDVRALSLDVLPPAAAVALFAEVAGRERVAGAPRGELHEVVARCGALPLAVRIAAERLRARPTWRVRDLLDRLAGDRLAALKAGRHDVAAALDRSYDRLPADLRRAYRLLGARTGAGANVDPRTAATLLGTSAPHAERLLERLLDAHLLREAAPGRYLFHDLVRDHACRASRVA</sequence>
<dbReference type="Proteomes" id="UP001589568">
    <property type="component" value="Unassembled WGS sequence"/>
</dbReference>
<evidence type="ECO:0000259" key="1">
    <source>
        <dbReference type="PROSITE" id="PS50943"/>
    </source>
</evidence>
<evidence type="ECO:0000313" key="2">
    <source>
        <dbReference type="EMBL" id="MFB9477298.1"/>
    </source>
</evidence>
<reference evidence="2 3" key="1">
    <citation type="submission" date="2024-09" db="EMBL/GenBank/DDBJ databases">
        <authorList>
            <person name="Sun Q."/>
            <person name="Mori K."/>
        </authorList>
    </citation>
    <scope>NUCLEOTIDE SEQUENCE [LARGE SCALE GENOMIC DNA]</scope>
    <source>
        <strain evidence="2 3">JCM 3324</strain>
    </source>
</reference>
<dbReference type="PANTHER" id="PTHR47691:SF3">
    <property type="entry name" value="HTH-TYPE TRANSCRIPTIONAL REGULATOR RV0890C-RELATED"/>
    <property type="match status" value="1"/>
</dbReference>
<dbReference type="SMART" id="SM00530">
    <property type="entry name" value="HTH_XRE"/>
    <property type="match status" value="1"/>
</dbReference>